<evidence type="ECO:0000259" key="8">
    <source>
        <dbReference type="PROSITE" id="PS50016"/>
    </source>
</evidence>
<dbReference type="PROSITE" id="PS50016">
    <property type="entry name" value="ZF_PHD_2"/>
    <property type="match status" value="1"/>
</dbReference>
<name>A0ABR2QDG2_9ROSI</name>
<dbReference type="InterPro" id="IPR032308">
    <property type="entry name" value="TDBD"/>
</dbReference>
<evidence type="ECO:0000256" key="3">
    <source>
        <dbReference type="ARBA" id="ARBA00022771"/>
    </source>
</evidence>
<feature type="domain" description="PHD-type" evidence="8">
    <location>
        <begin position="223"/>
        <end position="268"/>
    </location>
</feature>
<dbReference type="InterPro" id="IPR001965">
    <property type="entry name" value="Znf_PHD"/>
</dbReference>
<dbReference type="InterPro" id="IPR042163">
    <property type="entry name" value="PHF12"/>
</dbReference>
<protein>
    <recommendedName>
        <fullName evidence="8">PHD-type domain-containing protein</fullName>
    </recommendedName>
</protein>
<sequence length="534" mass="60419">MMAYNLRNRNSLNTRGTYLGSSGSDTESYDSDPDFGPPSRARRPRRSLRRAAGIRIPGSEGENSGWNTQRKRSGRPPRSSATREEHRQGLIERHKRRRRSNFSLVPHVPVTKRSVVSWLIGLGIVKANEVVWYVDKPSGNILGEGIATREGIHCQCCSRLVTVKEFEVHAGRNTKRPYEHIVQAVSQRSLLACQIKAWEHKDEQERRKFNNIQPAPKAVDKSDDACMICADGGDLICCENCPSTFHAKCIFMESIPQGEWLCFYCVCKYCGCGIANGMLKKCGQCEKRYHSNCGGENLDLMNNAGHLFCGKSCKQIHEKFQRLLGVRNDLRDGLSWTLIQRRDQPLNGSSADDNYTRIECNSKIAVAWQVMNECFLSTIDRHTKANMVQSIVYNRGSNFTRINYGGFYTAILEKGDEIICAASIRVHGKLLAEMPFIGTRGRYRRQGMASVLEKCIESTLCSMDIEKLVIPSMNDLTSMWMDKYFFARVEDESLKQALSVYNMVMFPAQVVKLHKTLAMLPDLNQGPPETTEEL</sequence>
<evidence type="ECO:0000256" key="4">
    <source>
        <dbReference type="ARBA" id="ARBA00022833"/>
    </source>
</evidence>
<evidence type="ECO:0000256" key="1">
    <source>
        <dbReference type="ARBA" id="ARBA00004123"/>
    </source>
</evidence>
<feature type="compositionally biased region" description="Basic residues" evidence="7">
    <location>
        <begin position="40"/>
        <end position="49"/>
    </location>
</feature>
<comment type="subcellular location">
    <subcellularLocation>
        <location evidence="1">Nucleus</location>
    </subcellularLocation>
</comment>
<evidence type="ECO:0000313" key="10">
    <source>
        <dbReference type="Proteomes" id="UP001396334"/>
    </source>
</evidence>
<proteinExistence type="predicted"/>
<dbReference type="SMART" id="SM00249">
    <property type="entry name" value="PHD"/>
    <property type="match status" value="2"/>
</dbReference>
<dbReference type="Gene3D" id="3.30.40.10">
    <property type="entry name" value="Zinc/RING finger domain, C3HC4 (zinc finger)"/>
    <property type="match status" value="1"/>
</dbReference>
<keyword evidence="5" id="KW-0539">Nucleus</keyword>
<dbReference type="PROSITE" id="PS01359">
    <property type="entry name" value="ZF_PHD_1"/>
    <property type="match status" value="1"/>
</dbReference>
<accession>A0ABR2QDG2</accession>
<dbReference type="Proteomes" id="UP001396334">
    <property type="component" value="Unassembled WGS sequence"/>
</dbReference>
<dbReference type="PANTHER" id="PTHR46309:SF5">
    <property type="entry name" value="GNAT FAMILY ACETYLTRANSFERASE"/>
    <property type="match status" value="1"/>
</dbReference>
<dbReference type="Pfam" id="PF00628">
    <property type="entry name" value="PHD"/>
    <property type="match status" value="1"/>
</dbReference>
<evidence type="ECO:0000256" key="5">
    <source>
        <dbReference type="ARBA" id="ARBA00023242"/>
    </source>
</evidence>
<dbReference type="Pfam" id="PF23209">
    <property type="entry name" value="IDM1_C"/>
    <property type="match status" value="1"/>
</dbReference>
<dbReference type="EMBL" id="JBBPBN010000041">
    <property type="protein sequence ID" value="KAK8998726.1"/>
    <property type="molecule type" value="Genomic_DNA"/>
</dbReference>
<feature type="compositionally biased region" description="Basic and acidic residues" evidence="7">
    <location>
        <begin position="81"/>
        <end position="92"/>
    </location>
</feature>
<feature type="compositionally biased region" description="Polar residues" evidence="7">
    <location>
        <begin position="7"/>
        <end position="26"/>
    </location>
</feature>
<keyword evidence="4" id="KW-0862">Zinc</keyword>
<dbReference type="InterPro" id="IPR019787">
    <property type="entry name" value="Znf_PHD-finger"/>
</dbReference>
<dbReference type="InterPro" id="IPR056511">
    <property type="entry name" value="IDM1_C"/>
</dbReference>
<feature type="region of interest" description="Disordered" evidence="7">
    <location>
        <begin position="1"/>
        <end position="98"/>
    </location>
</feature>
<keyword evidence="3 6" id="KW-0863">Zinc-finger</keyword>
<dbReference type="SUPFAM" id="SSF57903">
    <property type="entry name" value="FYVE/PHD zinc finger"/>
    <property type="match status" value="1"/>
</dbReference>
<dbReference type="PANTHER" id="PTHR46309">
    <property type="entry name" value="PHD FINGER PROTEIN 12"/>
    <property type="match status" value="1"/>
</dbReference>
<comment type="caution">
    <text evidence="9">The sequence shown here is derived from an EMBL/GenBank/DDBJ whole genome shotgun (WGS) entry which is preliminary data.</text>
</comment>
<gene>
    <name evidence="9" type="ORF">V6N11_084109</name>
</gene>
<keyword evidence="10" id="KW-1185">Reference proteome</keyword>
<keyword evidence="2" id="KW-0479">Metal-binding</keyword>
<dbReference type="InterPro" id="IPR013083">
    <property type="entry name" value="Znf_RING/FYVE/PHD"/>
</dbReference>
<organism evidence="9 10">
    <name type="scientific">Hibiscus sabdariffa</name>
    <name type="common">roselle</name>
    <dbReference type="NCBI Taxonomy" id="183260"/>
    <lineage>
        <taxon>Eukaryota</taxon>
        <taxon>Viridiplantae</taxon>
        <taxon>Streptophyta</taxon>
        <taxon>Embryophyta</taxon>
        <taxon>Tracheophyta</taxon>
        <taxon>Spermatophyta</taxon>
        <taxon>Magnoliopsida</taxon>
        <taxon>eudicotyledons</taxon>
        <taxon>Gunneridae</taxon>
        <taxon>Pentapetalae</taxon>
        <taxon>rosids</taxon>
        <taxon>malvids</taxon>
        <taxon>Malvales</taxon>
        <taxon>Malvaceae</taxon>
        <taxon>Malvoideae</taxon>
        <taxon>Hibiscus</taxon>
    </lineage>
</organism>
<dbReference type="Pfam" id="PF16135">
    <property type="entry name" value="TDBD"/>
    <property type="match status" value="1"/>
</dbReference>
<evidence type="ECO:0000256" key="6">
    <source>
        <dbReference type="PROSITE-ProRule" id="PRU00146"/>
    </source>
</evidence>
<reference evidence="9 10" key="1">
    <citation type="journal article" date="2024" name="G3 (Bethesda)">
        <title>Genome assembly of Hibiscus sabdariffa L. provides insights into metabolisms of medicinal natural products.</title>
        <authorList>
            <person name="Kim T."/>
        </authorList>
    </citation>
    <scope>NUCLEOTIDE SEQUENCE [LARGE SCALE GENOMIC DNA]</scope>
    <source>
        <strain evidence="9">TK-2024</strain>
        <tissue evidence="9">Old leaves</tissue>
    </source>
</reference>
<evidence type="ECO:0000256" key="2">
    <source>
        <dbReference type="ARBA" id="ARBA00022723"/>
    </source>
</evidence>
<dbReference type="InterPro" id="IPR019786">
    <property type="entry name" value="Zinc_finger_PHD-type_CS"/>
</dbReference>
<dbReference type="InterPro" id="IPR016181">
    <property type="entry name" value="Acyl_CoA_acyltransferase"/>
</dbReference>
<evidence type="ECO:0000313" key="9">
    <source>
        <dbReference type="EMBL" id="KAK8998726.1"/>
    </source>
</evidence>
<dbReference type="InterPro" id="IPR011011">
    <property type="entry name" value="Znf_FYVE_PHD"/>
</dbReference>
<dbReference type="SUPFAM" id="SSF55729">
    <property type="entry name" value="Acyl-CoA N-acyltransferases (Nat)"/>
    <property type="match status" value="1"/>
</dbReference>
<evidence type="ECO:0000256" key="7">
    <source>
        <dbReference type="SAM" id="MobiDB-lite"/>
    </source>
</evidence>